<accession>A0A242W4S5</accession>
<evidence type="ECO:0000313" key="2">
    <source>
        <dbReference type="Proteomes" id="UP000195152"/>
    </source>
</evidence>
<reference evidence="1 2" key="1">
    <citation type="submission" date="2016-10" db="EMBL/GenBank/DDBJ databases">
        <title>Comparative genomics of Bacillus thuringiensis reveals a path to pathogens against multiple invertebrate hosts.</title>
        <authorList>
            <person name="Zheng J."/>
            <person name="Gao Q."/>
            <person name="Liu H."/>
            <person name="Peng D."/>
            <person name="Ruan L."/>
            <person name="Sun M."/>
        </authorList>
    </citation>
    <scope>NUCLEOTIDE SEQUENCE [LARGE SCALE GENOMIC DNA]</scope>
    <source>
        <strain evidence="1">BGSC 4AC1</strain>
    </source>
</reference>
<gene>
    <name evidence="1" type="ORF">BK699_20525</name>
</gene>
<proteinExistence type="predicted"/>
<dbReference type="EMBL" id="NFCF01000086">
    <property type="protein sequence ID" value="OTW46416.1"/>
    <property type="molecule type" value="Genomic_DNA"/>
</dbReference>
<sequence>MNEVEKEFCQTCQYFGYVEVRYKCSNCSYEGKTIENLDDKVNELFKKGRKLIIEMDTDFKPYLEILVKRGITNPKEVGILFGMYLESKKEDHEGYKTISKSGFEKFLTTI</sequence>
<organism evidence="1 2">
    <name type="scientific">Bacillus thuringiensis serovar mexicanensis</name>
    <dbReference type="NCBI Taxonomy" id="180868"/>
    <lineage>
        <taxon>Bacteria</taxon>
        <taxon>Bacillati</taxon>
        <taxon>Bacillota</taxon>
        <taxon>Bacilli</taxon>
        <taxon>Bacillales</taxon>
        <taxon>Bacillaceae</taxon>
        <taxon>Bacillus</taxon>
        <taxon>Bacillus cereus group</taxon>
    </lineage>
</organism>
<comment type="caution">
    <text evidence="1">The sequence shown here is derived from an EMBL/GenBank/DDBJ whole genome shotgun (WGS) entry which is preliminary data.</text>
</comment>
<name>A0A242W4S5_BACTU</name>
<dbReference type="AlphaFoldDB" id="A0A242W4S5"/>
<dbReference type="Proteomes" id="UP000195152">
    <property type="component" value="Unassembled WGS sequence"/>
</dbReference>
<evidence type="ECO:0000313" key="1">
    <source>
        <dbReference type="EMBL" id="OTW46416.1"/>
    </source>
</evidence>
<protein>
    <submittedName>
        <fullName evidence="1">Uncharacterized protein</fullName>
    </submittedName>
</protein>